<name>A0A7R9MFI5_9ACAR</name>
<dbReference type="PANTHER" id="PTHR19969:SF19">
    <property type="entry name" value="SH2 DOMAIN-CONTAINING PROTEIN"/>
    <property type="match status" value="1"/>
</dbReference>
<dbReference type="PROSITE" id="PS50003">
    <property type="entry name" value="PH_DOMAIN"/>
    <property type="match status" value="1"/>
</dbReference>
<dbReference type="InterPro" id="IPR036028">
    <property type="entry name" value="SH3-like_dom_sf"/>
</dbReference>
<dbReference type="PRINTS" id="PR00401">
    <property type="entry name" value="SH2DOMAIN"/>
</dbReference>
<dbReference type="InterPro" id="IPR000980">
    <property type="entry name" value="SH2"/>
</dbReference>
<feature type="domain" description="PH" evidence="16">
    <location>
        <begin position="319"/>
        <end position="355"/>
    </location>
</feature>
<dbReference type="Pfam" id="PF00018">
    <property type="entry name" value="SH3_1"/>
    <property type="match status" value="1"/>
</dbReference>
<organism evidence="17">
    <name type="scientific">Oppiella nova</name>
    <dbReference type="NCBI Taxonomy" id="334625"/>
    <lineage>
        <taxon>Eukaryota</taxon>
        <taxon>Metazoa</taxon>
        <taxon>Ecdysozoa</taxon>
        <taxon>Arthropoda</taxon>
        <taxon>Chelicerata</taxon>
        <taxon>Arachnida</taxon>
        <taxon>Acari</taxon>
        <taxon>Acariformes</taxon>
        <taxon>Sarcoptiformes</taxon>
        <taxon>Oribatida</taxon>
        <taxon>Brachypylina</taxon>
        <taxon>Oppioidea</taxon>
        <taxon>Oppiidae</taxon>
        <taxon>Oppiella</taxon>
    </lineage>
</organism>
<dbReference type="FunFam" id="2.30.30.40:FF:000119">
    <property type="entry name" value="1-phosphatidylinositol 4,5-bisphosphate phosphodiesterase gamma"/>
    <property type="match status" value="1"/>
</dbReference>
<evidence type="ECO:0000256" key="10">
    <source>
        <dbReference type="ARBA" id="ARBA00023098"/>
    </source>
</evidence>
<dbReference type="GO" id="GO:0016477">
    <property type="term" value="P:cell migration"/>
    <property type="evidence" value="ECO:0007669"/>
    <property type="project" value="TreeGrafter"/>
</dbReference>
<evidence type="ECO:0000256" key="4">
    <source>
        <dbReference type="ARBA" id="ARBA00022553"/>
    </source>
</evidence>
<dbReference type="Pfam" id="PF00017">
    <property type="entry name" value="SH2"/>
    <property type="match status" value="2"/>
</dbReference>
<dbReference type="EMBL" id="CAJPVJ010016906">
    <property type="protein sequence ID" value="CAG2176408.1"/>
    <property type="molecule type" value="Genomic_DNA"/>
</dbReference>
<feature type="domain" description="SH2" evidence="14">
    <location>
        <begin position="108"/>
        <end position="201"/>
    </location>
</feature>
<evidence type="ECO:0000256" key="13">
    <source>
        <dbReference type="PROSITE-ProRule" id="PRU00192"/>
    </source>
</evidence>
<dbReference type="InterPro" id="IPR001849">
    <property type="entry name" value="PH_domain"/>
</dbReference>
<sequence length="368" mass="43224">RDKAEILLQRYLCGNNCTDGTFLVRDSESNSGDFSLSFIYHNQIDHSRIFHTKDNDHKTYRLNKYVAFTSLYELITHYQTHPLRSKKFKELYLTTPVPQPNSHEDKEWFYKNMSRSQAEDLLRRLRNNGAFLVRPSERSNSEDENLFAISFRAENKIKHCRIRREGRLYVIGSAEFESLTELIEYYEKNPLYRKVKLKFPATEEIVGKLGGEPDLESQCNYMNPKNSTIKVKACYDYQANNDEELSFTAGDIITNVVKQDHGWWRGDLNSRIGCYFPSNFVEEIEDEELKTFDSNKFSWDLKHGSIELDANNLVLIANVQNKSREWVFRLGTLEISAQNEEEMKEWVNKIQETIQLNKAKVCMQLLFI</sequence>
<dbReference type="GO" id="GO:0030971">
    <property type="term" value="F:receptor tyrosine kinase binding"/>
    <property type="evidence" value="ECO:0007669"/>
    <property type="project" value="TreeGrafter"/>
</dbReference>
<dbReference type="SMART" id="SM00326">
    <property type="entry name" value="SH3"/>
    <property type="match status" value="1"/>
</dbReference>
<dbReference type="SUPFAM" id="SSF55550">
    <property type="entry name" value="SH2 domain"/>
    <property type="match status" value="2"/>
</dbReference>
<dbReference type="EMBL" id="OC931731">
    <property type="protein sequence ID" value="CAD7659246.1"/>
    <property type="molecule type" value="Genomic_DNA"/>
</dbReference>
<accession>A0A7R9MFI5</accession>
<dbReference type="PRINTS" id="PR00452">
    <property type="entry name" value="SH3DOMAIN"/>
</dbReference>
<dbReference type="GO" id="GO:0048468">
    <property type="term" value="P:cell development"/>
    <property type="evidence" value="ECO:0007669"/>
    <property type="project" value="UniProtKB-ARBA"/>
</dbReference>
<keyword evidence="5" id="KW-0677">Repeat</keyword>
<dbReference type="InterPro" id="IPR011993">
    <property type="entry name" value="PH-like_dom_sf"/>
</dbReference>
<evidence type="ECO:0000313" key="18">
    <source>
        <dbReference type="Proteomes" id="UP000728032"/>
    </source>
</evidence>
<dbReference type="SUPFAM" id="SSF50729">
    <property type="entry name" value="PH domain-like"/>
    <property type="match status" value="1"/>
</dbReference>
<dbReference type="GO" id="GO:0005737">
    <property type="term" value="C:cytoplasm"/>
    <property type="evidence" value="ECO:0007669"/>
    <property type="project" value="TreeGrafter"/>
</dbReference>
<keyword evidence="18" id="KW-1185">Reference proteome</keyword>
<feature type="non-terminal residue" evidence="17">
    <location>
        <position position="1"/>
    </location>
</feature>
<dbReference type="GO" id="GO:0016042">
    <property type="term" value="P:lipid catabolic process"/>
    <property type="evidence" value="ECO:0007669"/>
    <property type="project" value="UniProtKB-KW"/>
</dbReference>
<evidence type="ECO:0000256" key="5">
    <source>
        <dbReference type="ARBA" id="ARBA00022737"/>
    </source>
</evidence>
<dbReference type="FunFam" id="3.30.505.10:FF:000009">
    <property type="entry name" value="1-phosphatidylinositol 4,5-bisphosphate phosphodiesterase gamma"/>
    <property type="match status" value="1"/>
</dbReference>
<dbReference type="InterPro" id="IPR001452">
    <property type="entry name" value="SH3_domain"/>
</dbReference>
<dbReference type="Proteomes" id="UP000728032">
    <property type="component" value="Unassembled WGS sequence"/>
</dbReference>
<dbReference type="InterPro" id="IPR036860">
    <property type="entry name" value="SH2_dom_sf"/>
</dbReference>
<evidence type="ECO:0000256" key="7">
    <source>
        <dbReference type="ARBA" id="ARBA00022837"/>
    </source>
</evidence>
<evidence type="ECO:0000259" key="14">
    <source>
        <dbReference type="PROSITE" id="PS50001"/>
    </source>
</evidence>
<dbReference type="PANTHER" id="PTHR19969">
    <property type="entry name" value="SH2-SH3 ADAPTOR PROTEIN-RELATED"/>
    <property type="match status" value="1"/>
</dbReference>
<comment type="cofactor">
    <cofactor evidence="1">
        <name>Ca(2+)</name>
        <dbReference type="ChEBI" id="CHEBI:29108"/>
    </cofactor>
</comment>
<dbReference type="FunFam" id="3.30.505.10:FF:000011">
    <property type="entry name" value="1-phosphatidylinositol 4,5-bisphosphate phosphodiesterase gamma"/>
    <property type="match status" value="1"/>
</dbReference>
<gene>
    <name evidence="17" type="ORF">ONB1V03_LOCUS15842</name>
</gene>
<keyword evidence="6" id="KW-0378">Hydrolase</keyword>
<evidence type="ECO:0000256" key="6">
    <source>
        <dbReference type="ARBA" id="ARBA00022801"/>
    </source>
</evidence>
<dbReference type="EC" id="3.1.4.11" evidence="2"/>
<evidence type="ECO:0000256" key="11">
    <source>
        <dbReference type="ARBA" id="ARBA00023224"/>
    </source>
</evidence>
<dbReference type="Gene3D" id="2.30.29.30">
    <property type="entry name" value="Pleckstrin-homology domain (PH domain)/Phosphotyrosine-binding domain (PTB)"/>
    <property type="match status" value="1"/>
</dbReference>
<keyword evidence="3 13" id="KW-0728">SH3 domain</keyword>
<evidence type="ECO:0000256" key="12">
    <source>
        <dbReference type="PROSITE-ProRule" id="PRU00191"/>
    </source>
</evidence>
<keyword evidence="9 12" id="KW-0727">SH2 domain</keyword>
<dbReference type="InterPro" id="IPR051184">
    <property type="entry name" value="Tyrosine-phos_adapter"/>
</dbReference>
<dbReference type="CDD" id="cd09932">
    <property type="entry name" value="SH2_C-SH2_PLC_gamma_like"/>
    <property type="match status" value="1"/>
</dbReference>
<evidence type="ECO:0000259" key="15">
    <source>
        <dbReference type="PROSITE" id="PS50002"/>
    </source>
</evidence>
<evidence type="ECO:0000256" key="1">
    <source>
        <dbReference type="ARBA" id="ARBA00001913"/>
    </source>
</evidence>
<keyword evidence="4" id="KW-0597">Phosphoprotein</keyword>
<dbReference type="PROSITE" id="PS50001">
    <property type="entry name" value="SH2"/>
    <property type="match status" value="2"/>
</dbReference>
<feature type="domain" description="SH2" evidence="14">
    <location>
        <begin position="1"/>
        <end position="97"/>
    </location>
</feature>
<protein>
    <recommendedName>
        <fullName evidence="2">phosphoinositide phospholipase C</fullName>
        <ecNumber evidence="2">3.1.4.11</ecNumber>
    </recommendedName>
</protein>
<evidence type="ECO:0000259" key="16">
    <source>
        <dbReference type="PROSITE" id="PS50003"/>
    </source>
</evidence>
<evidence type="ECO:0000256" key="3">
    <source>
        <dbReference type="ARBA" id="ARBA00022443"/>
    </source>
</evidence>
<dbReference type="InterPro" id="IPR035023">
    <property type="entry name" value="PLC-gamma_C-SH2"/>
</dbReference>
<evidence type="ECO:0000256" key="8">
    <source>
        <dbReference type="ARBA" id="ARBA00022963"/>
    </source>
</evidence>
<evidence type="ECO:0000256" key="2">
    <source>
        <dbReference type="ARBA" id="ARBA00012368"/>
    </source>
</evidence>
<dbReference type="PROSITE" id="PS50002">
    <property type="entry name" value="SH3"/>
    <property type="match status" value="1"/>
</dbReference>
<reference evidence="17" key="1">
    <citation type="submission" date="2020-11" db="EMBL/GenBank/DDBJ databases">
        <authorList>
            <person name="Tran Van P."/>
        </authorList>
    </citation>
    <scope>NUCLEOTIDE SEQUENCE</scope>
</reference>
<proteinExistence type="predicted"/>
<dbReference type="GO" id="GO:0035591">
    <property type="term" value="F:signaling adaptor activity"/>
    <property type="evidence" value="ECO:0007669"/>
    <property type="project" value="TreeGrafter"/>
</dbReference>
<dbReference type="AlphaFoldDB" id="A0A7R9MFI5"/>
<evidence type="ECO:0000313" key="17">
    <source>
        <dbReference type="EMBL" id="CAD7659246.1"/>
    </source>
</evidence>
<dbReference type="GO" id="GO:0004435">
    <property type="term" value="F:phosphatidylinositol-4,5-bisphosphate phospholipase C activity"/>
    <property type="evidence" value="ECO:0007669"/>
    <property type="project" value="UniProtKB-EC"/>
</dbReference>
<keyword evidence="11" id="KW-0807">Transducer</keyword>
<keyword evidence="7" id="KW-0106">Calcium</keyword>
<dbReference type="Gene3D" id="2.30.30.40">
    <property type="entry name" value="SH3 Domains"/>
    <property type="match status" value="1"/>
</dbReference>
<evidence type="ECO:0000256" key="9">
    <source>
        <dbReference type="ARBA" id="ARBA00022999"/>
    </source>
</evidence>
<keyword evidence="10" id="KW-0443">Lipid metabolism</keyword>
<dbReference type="Gene3D" id="3.30.505.10">
    <property type="entry name" value="SH2 domain"/>
    <property type="match status" value="2"/>
</dbReference>
<keyword evidence="8" id="KW-0442">Lipid degradation</keyword>
<dbReference type="GO" id="GO:0007167">
    <property type="term" value="P:enzyme-linked receptor protein signaling pathway"/>
    <property type="evidence" value="ECO:0007669"/>
    <property type="project" value="TreeGrafter"/>
</dbReference>
<dbReference type="SMART" id="SM00252">
    <property type="entry name" value="SH2"/>
    <property type="match status" value="2"/>
</dbReference>
<dbReference type="OrthoDB" id="6486264at2759"/>
<dbReference type="SUPFAM" id="SSF50044">
    <property type="entry name" value="SH3-domain"/>
    <property type="match status" value="1"/>
</dbReference>
<feature type="domain" description="SH3" evidence="15">
    <location>
        <begin position="226"/>
        <end position="286"/>
    </location>
</feature>